<feature type="region of interest" description="Disordered" evidence="1">
    <location>
        <begin position="855"/>
        <end position="909"/>
    </location>
</feature>
<dbReference type="EMBL" id="MN740446">
    <property type="protein sequence ID" value="QHU26931.1"/>
    <property type="molecule type" value="Genomic_DNA"/>
</dbReference>
<dbReference type="AlphaFoldDB" id="A0A6C0LB75"/>
<protein>
    <submittedName>
        <fullName evidence="2">Uncharacterized protein</fullName>
    </submittedName>
</protein>
<feature type="compositionally biased region" description="Low complexity" evidence="1">
    <location>
        <begin position="865"/>
        <end position="877"/>
    </location>
</feature>
<reference evidence="2" key="1">
    <citation type="journal article" date="2020" name="Nature">
        <title>Giant virus diversity and host interactions through global metagenomics.</title>
        <authorList>
            <person name="Schulz F."/>
            <person name="Roux S."/>
            <person name="Paez-Espino D."/>
            <person name="Jungbluth S."/>
            <person name="Walsh D.A."/>
            <person name="Denef V.J."/>
            <person name="McMahon K.D."/>
            <person name="Konstantinidis K.T."/>
            <person name="Eloe-Fadrosh E.A."/>
            <person name="Kyrpides N.C."/>
            <person name="Woyke T."/>
        </authorList>
    </citation>
    <scope>NUCLEOTIDE SEQUENCE</scope>
    <source>
        <strain evidence="2">GVMAG-M-3300027759-42</strain>
    </source>
</reference>
<sequence>MVEIKFHSDYDATFMLVMIFIHDFLHDFNAVNFSARMKTIRNTIDNFTKIVSGIDPLLGGGPKRKKEFVMEDKMLENEDDYSEFGVCESVPFLRNWCKRVEKENISQLNGLVGHINEFIGVSKTTRERARIIQDIKQLIYESKVFVIGNIRPHGKKGGYQHHCELMRSALGNAIKDKESDLADYFKLMGTLYLFYQKADKNPYDSFNNANIEHALFLFLLDSERNLIDWDNIDSLHILLQTLEDQYSDYFKASIPQAQVVVEEERQIEGKKTGFNPFTRGQATRPRIPNQIGLPRRAAGGFNQKGGSIDNVESIIETTPEFKPILDVMSGDIELNDLYNIDNTDVTKLKETIDTVLDPLIVHSDDELMLVVNDKTYRNTYKRPVDSEHEYFMTALNPRRGDRDDSKVKKFKIRVLDNIIKLFAYVYRTIVDHKIRLLEKAEKEEARSNSGSLTPDQRGNVQMISVTVASGGKRFILGDNITSRTVYQNNTVLQSECGMIENIIATKHVPGSIDENIRDAFKRYASGSPKYLGNINDIKDVVAGLKSQKKGALKVVAINNAASDALDYIEIEEQSRICPISSVNDAQGTFGSCYPLKRIYPPARKEFNPMEFDIRNDNESNPIHYHGKSEVTNSSGKLRTRVTYEAQINEFYLPEVEVIIDVTEGQSVLTLSANETFKTLLSAILGIWRNLFAERPHGSVSSEMMWDSLINNQLIFSELVSCGSLKSVGDLFQEINSVAAGGAYTNGFDISNQYRIGANGDQPSGVRAAYMLLRAFYGININSLAGYLAPAESAFAIRGDVGAPPAAQPSSDFITTRKAVKMPTAAEKRSATAAAAEKRAATAAVTTKKKTELTSDMFGIPEELEPPSAAATAAPTAKGRSKGKSKGKGKGGSNRRKTLKVITKKTRKYY</sequence>
<organism evidence="2">
    <name type="scientific">viral metagenome</name>
    <dbReference type="NCBI Taxonomy" id="1070528"/>
    <lineage>
        <taxon>unclassified sequences</taxon>
        <taxon>metagenomes</taxon>
        <taxon>organismal metagenomes</taxon>
    </lineage>
</organism>
<accession>A0A6C0LB75</accession>
<feature type="compositionally biased region" description="Basic residues" evidence="1">
    <location>
        <begin position="878"/>
        <end position="909"/>
    </location>
</feature>
<feature type="region of interest" description="Disordered" evidence="1">
    <location>
        <begin position="272"/>
        <end position="295"/>
    </location>
</feature>
<evidence type="ECO:0000313" key="2">
    <source>
        <dbReference type="EMBL" id="QHU26931.1"/>
    </source>
</evidence>
<proteinExistence type="predicted"/>
<evidence type="ECO:0000256" key="1">
    <source>
        <dbReference type="SAM" id="MobiDB-lite"/>
    </source>
</evidence>
<name>A0A6C0LB75_9ZZZZ</name>